<proteinExistence type="predicted"/>
<protein>
    <submittedName>
        <fullName evidence="1">Uncharacterized protein</fullName>
    </submittedName>
</protein>
<gene>
    <name evidence="1" type="ORF">PITCH_A2210010</name>
</gene>
<accession>A0A445MXU4</accession>
<dbReference type="EMBL" id="OJIN01000137">
    <property type="protein sequence ID" value="SPD74288.1"/>
    <property type="molecule type" value="Genomic_DNA"/>
</dbReference>
<sequence length="59" mass="6438">MEIHTSSFSSAKPGSKEFPSLSLNLLEVQLWMYWVKYNPGCAGGTSTKVVNPKFTAGKS</sequence>
<name>A0A445MXU4_9BACT</name>
<dbReference type="AlphaFoldDB" id="A0A445MXU4"/>
<organism evidence="1">
    <name type="scientific">uncultured Desulfobacterium sp</name>
    <dbReference type="NCBI Taxonomy" id="201089"/>
    <lineage>
        <taxon>Bacteria</taxon>
        <taxon>Pseudomonadati</taxon>
        <taxon>Thermodesulfobacteriota</taxon>
        <taxon>Desulfobacteria</taxon>
        <taxon>Desulfobacterales</taxon>
        <taxon>Desulfobacteriaceae</taxon>
        <taxon>Desulfobacterium</taxon>
        <taxon>environmental samples</taxon>
    </lineage>
</organism>
<reference evidence="1" key="1">
    <citation type="submission" date="2018-01" db="EMBL/GenBank/DDBJ databases">
        <authorList>
            <person name="Regsiter A."/>
            <person name="William W."/>
        </authorList>
    </citation>
    <scope>NUCLEOTIDE SEQUENCE</scope>
    <source>
        <strain evidence="1">TRIP AH-1</strain>
    </source>
</reference>
<evidence type="ECO:0000313" key="1">
    <source>
        <dbReference type="EMBL" id="SPD74288.1"/>
    </source>
</evidence>